<keyword evidence="1" id="KW-0812">Transmembrane</keyword>
<reference evidence="2 3" key="2">
    <citation type="journal article" date="2011" name="Stand. Genomic Sci.">
        <title>Complete genome sequence of Desulfurococcus mucosus type strain (O7/1).</title>
        <authorList>
            <person name="Wirth R."/>
            <person name="Chertkov O."/>
            <person name="Held B."/>
            <person name="Lapidus A."/>
            <person name="Nolan M."/>
            <person name="Lucas S."/>
            <person name="Hammon N."/>
            <person name="Deshpande S."/>
            <person name="Cheng J.F."/>
            <person name="Tapia R."/>
            <person name="Han C."/>
            <person name="Goodwin L."/>
            <person name="Pitluck S."/>
            <person name="Liolios K."/>
            <person name="Ioanna P."/>
            <person name="Ivanova N."/>
            <person name="Mavromatis K."/>
            <person name="Mikhailova N."/>
            <person name="Pati A."/>
            <person name="Chen A."/>
            <person name="Palaniappan K."/>
            <person name="Land M."/>
            <person name="Hauser L."/>
            <person name="Chang Y.J."/>
            <person name="Jeffries C.D."/>
            <person name="Bilek Y."/>
            <person name="Hader T."/>
            <person name="Rohde M."/>
            <person name="Spring S."/>
            <person name="Sikorski J."/>
            <person name="Goker M."/>
            <person name="Woyke T."/>
            <person name="Bristow J."/>
            <person name="Eisen J.A."/>
            <person name="Markowitz V."/>
            <person name="Hugenholtz P."/>
            <person name="Kyrpides N.C."/>
            <person name="Klenk H.P."/>
        </authorList>
    </citation>
    <scope>NUCLEOTIDE SEQUENCE [LARGE SCALE GENOMIC DNA]</scope>
    <source>
        <strain evidence="3">ATCC 35584 / DSM 2162 / JCM 9187 / O7/1</strain>
    </source>
</reference>
<dbReference type="EMBL" id="CP002363">
    <property type="protein sequence ID" value="ADV65559.1"/>
    <property type="molecule type" value="Genomic_DNA"/>
</dbReference>
<dbReference type="Proteomes" id="UP000001068">
    <property type="component" value="Chromosome"/>
</dbReference>
<protein>
    <recommendedName>
        <fullName evidence="4">Transmembrane protein</fullName>
    </recommendedName>
</protein>
<feature type="transmembrane region" description="Helical" evidence="1">
    <location>
        <begin position="127"/>
        <end position="151"/>
    </location>
</feature>
<sequence precursor="true">MSIEIKVSMGVLAWLVIALFSMAASVYIYQQDSSASYTWVTPLNSPQSIHLYFKQGTGLALVDVARGSETITISTGAPSTLTLAPSPSSYAVVVAKGASIYVEAVNIVNTAVVLASAWVISRRMSGLRLALSLTVIAMLVALVSASSLLYIGTGFTTGYTAVDKRLYAQFSQLEYITLENQTYNYSYVLRDSFRDAALVNISIELRDPYIPVVLVRVNSSQGAQDIPLSTIISPGGGSITYAWTFYTANSNLTIYVLSQGKLENSTITYYKVEFQRKGDPPTLPVILLPLISLAASTTACILLVKKTPVQREGGTR</sequence>
<dbReference type="HOGENOM" id="CLU_896023_0_0_2"/>
<name>E8R794_DESM0</name>
<reference evidence="3" key="1">
    <citation type="submission" date="2010-11" db="EMBL/GenBank/DDBJ databases">
        <title>The complete genome of Desulfurococcus mucosus DSM 2162.</title>
        <authorList>
            <consortium name="US DOE Joint Genome Institute (JGI-PGF)"/>
            <person name="Lucas S."/>
            <person name="Copeland A."/>
            <person name="Lapidus A."/>
            <person name="Bruce D."/>
            <person name="Goodwin L."/>
            <person name="Pitluck S."/>
            <person name="Kyrpides N."/>
            <person name="Mavromatis K."/>
            <person name="Pagani I."/>
            <person name="Ivanova N."/>
            <person name="Ovchinnikova G."/>
            <person name="Chertkov O."/>
            <person name="Held B."/>
            <person name="Brettin T."/>
            <person name="Detter J.C."/>
            <person name="Tapia R."/>
            <person name="Han C."/>
            <person name="Land M."/>
            <person name="Hauser L."/>
            <person name="Markowitz V."/>
            <person name="Cheng J.-F."/>
            <person name="Hugenholtz P."/>
            <person name="Woyke T."/>
            <person name="Wu D."/>
            <person name="Wirth R."/>
            <person name="Bilek Y."/>
            <person name="Hader T."/>
            <person name="Klenk H.-P."/>
            <person name="Eisen J.A."/>
        </authorList>
    </citation>
    <scope>NUCLEOTIDE SEQUENCE [LARGE SCALE GENOMIC DNA]</scope>
    <source>
        <strain evidence="3">ATCC 35584 / DSM 2162 / JCM 9187 / O7/1</strain>
    </source>
</reference>
<feature type="transmembrane region" description="Helical" evidence="1">
    <location>
        <begin position="7"/>
        <end position="29"/>
    </location>
</feature>
<evidence type="ECO:0000313" key="2">
    <source>
        <dbReference type="EMBL" id="ADV65559.1"/>
    </source>
</evidence>
<dbReference type="RefSeq" id="WP_013562781.1">
    <property type="nucleotide sequence ID" value="NC_014961.1"/>
</dbReference>
<dbReference type="AlphaFoldDB" id="E8R794"/>
<feature type="transmembrane region" description="Helical" evidence="1">
    <location>
        <begin position="283"/>
        <end position="304"/>
    </location>
</feature>
<organism evidence="2 3">
    <name type="scientific">Desulfurococcus mucosus (strain ATCC 35584 / DSM 2162 / JCM 9187 / O7/1)</name>
    <dbReference type="NCBI Taxonomy" id="765177"/>
    <lineage>
        <taxon>Archaea</taxon>
        <taxon>Thermoproteota</taxon>
        <taxon>Thermoprotei</taxon>
        <taxon>Desulfurococcales</taxon>
        <taxon>Desulfurococcaceae</taxon>
        <taxon>Desulfurococcus</taxon>
    </lineage>
</organism>
<gene>
    <name evidence="2" type="ordered locus">Desmu_1263</name>
</gene>
<dbReference type="GeneID" id="10153983"/>
<feature type="transmembrane region" description="Helical" evidence="1">
    <location>
        <begin position="98"/>
        <end position="120"/>
    </location>
</feature>
<evidence type="ECO:0000313" key="3">
    <source>
        <dbReference type="Proteomes" id="UP000001068"/>
    </source>
</evidence>
<keyword evidence="1" id="KW-1133">Transmembrane helix</keyword>
<dbReference type="eggNOG" id="arCOG10628">
    <property type="taxonomic scope" value="Archaea"/>
</dbReference>
<proteinExistence type="predicted"/>
<keyword evidence="3" id="KW-1185">Reference proteome</keyword>
<keyword evidence="1" id="KW-0472">Membrane</keyword>
<evidence type="ECO:0008006" key="4">
    <source>
        <dbReference type="Google" id="ProtNLM"/>
    </source>
</evidence>
<dbReference type="KEGG" id="dmu:Desmu_1263"/>
<accession>E8R794</accession>
<dbReference type="OrthoDB" id="381807at2157"/>
<evidence type="ECO:0000256" key="1">
    <source>
        <dbReference type="SAM" id="Phobius"/>
    </source>
</evidence>